<accession>A0AAT9GQC5</accession>
<name>A0AAT9GQC5_9CREN</name>
<feature type="transmembrane region" description="Helical" evidence="1">
    <location>
        <begin position="36"/>
        <end position="57"/>
    </location>
</feature>
<dbReference type="EMBL" id="AP031322">
    <property type="protein sequence ID" value="BFH73108.1"/>
    <property type="molecule type" value="Genomic_DNA"/>
</dbReference>
<dbReference type="AlphaFoldDB" id="A0AAT9GQC5"/>
<reference evidence="2" key="1">
    <citation type="submission" date="2024-03" db="EMBL/GenBank/DDBJ databases">
        <title>Complete genome sequence of Sulfurisphaera javensis strain KD-1.</title>
        <authorList>
            <person name="Sakai H."/>
            <person name="Nur N."/>
            <person name="Suwanto A."/>
            <person name="Kurosawa N."/>
        </authorList>
    </citation>
    <scope>NUCLEOTIDE SEQUENCE</scope>
    <source>
        <strain evidence="2">KD-1</strain>
    </source>
</reference>
<keyword evidence="1" id="KW-0472">Membrane</keyword>
<sequence length="64" mass="6503">MAKIGKLCGCSSLIAIGAFLFGGGLAGIVKVASPEFPLYLGVLLMLIGTLSASVTLAPDKSQEY</sequence>
<keyword evidence="1" id="KW-1133">Transmembrane helix</keyword>
<dbReference type="KEGG" id="sjv:SJAV_10520"/>
<protein>
    <submittedName>
        <fullName evidence="2">Uncharacterized protein</fullName>
    </submittedName>
</protein>
<organism evidence="2">
    <name type="scientific">Sulfurisphaera javensis</name>
    <dbReference type="NCBI Taxonomy" id="2049879"/>
    <lineage>
        <taxon>Archaea</taxon>
        <taxon>Thermoproteota</taxon>
        <taxon>Thermoprotei</taxon>
        <taxon>Sulfolobales</taxon>
        <taxon>Sulfolobaceae</taxon>
        <taxon>Sulfurisphaera</taxon>
    </lineage>
</organism>
<dbReference type="GeneID" id="92353979"/>
<dbReference type="RefSeq" id="WP_369611277.1">
    <property type="nucleotide sequence ID" value="NZ_AP031322.1"/>
</dbReference>
<evidence type="ECO:0000256" key="1">
    <source>
        <dbReference type="SAM" id="Phobius"/>
    </source>
</evidence>
<proteinExistence type="predicted"/>
<evidence type="ECO:0000313" key="2">
    <source>
        <dbReference type="EMBL" id="BFH73108.1"/>
    </source>
</evidence>
<keyword evidence="1" id="KW-0812">Transmembrane</keyword>
<gene>
    <name evidence="2" type="ORF">SJAV_10520</name>
</gene>